<dbReference type="AlphaFoldDB" id="A0AAD0ECW3"/>
<gene>
    <name evidence="1" type="ORF">PhaeoP63_01735</name>
</gene>
<protein>
    <submittedName>
        <fullName evidence="1">Uncharacterized protein</fullName>
    </submittedName>
</protein>
<proteinExistence type="predicted"/>
<organism evidence="1 2">
    <name type="scientific">Phaeobacter gallaeciensis</name>
    <dbReference type="NCBI Taxonomy" id="60890"/>
    <lineage>
        <taxon>Bacteria</taxon>
        <taxon>Pseudomonadati</taxon>
        <taxon>Pseudomonadota</taxon>
        <taxon>Alphaproteobacteria</taxon>
        <taxon>Rhodobacterales</taxon>
        <taxon>Roseobacteraceae</taxon>
        <taxon>Phaeobacter</taxon>
    </lineage>
</organism>
<dbReference type="EMBL" id="CP010784">
    <property type="protein sequence ID" value="ATF05810.1"/>
    <property type="molecule type" value="Genomic_DNA"/>
</dbReference>
<dbReference type="RefSeq" id="WP_024097178.1">
    <property type="nucleotide sequence ID" value="NZ_CP010588.1"/>
</dbReference>
<accession>A0AAD0ECW3</accession>
<dbReference type="Proteomes" id="UP000217545">
    <property type="component" value="Chromosome"/>
</dbReference>
<evidence type="ECO:0000313" key="1">
    <source>
        <dbReference type="EMBL" id="ATF05810.1"/>
    </source>
</evidence>
<dbReference type="GeneID" id="42765500"/>
<evidence type="ECO:0000313" key="2">
    <source>
        <dbReference type="Proteomes" id="UP000217545"/>
    </source>
</evidence>
<name>A0AAD0ECW3_9RHOB</name>
<reference evidence="1 2" key="1">
    <citation type="journal article" date="2017" name="Front. Microbiol.">
        <title>Phaeobacter piscinae sp. nov., a species of the Roseobacter group and potential aquaculture probiont.</title>
        <authorList>
            <person name="Sonnenschein E.C."/>
            <person name="Phippen C.B.W."/>
            <person name="Nielsen K.F."/>
            <person name="Mateiu R.V."/>
            <person name="Melchiorsen J."/>
            <person name="Gram L."/>
            <person name="Overmann J."/>
            <person name="Freese H.M."/>
        </authorList>
    </citation>
    <scope>NUCLEOTIDE SEQUENCE [LARGE SCALE GENOMIC DNA]</scope>
    <source>
        <strain evidence="1 2">P63</strain>
    </source>
</reference>
<sequence length="48" mass="5914">MIDFYLMARFKFGEWMLRKSMDVMPRCELRDTLRFAIVSAYHHERGEE</sequence>